<organism evidence="3 10">
    <name type="scientific">Rotaria sordida</name>
    <dbReference type="NCBI Taxonomy" id="392033"/>
    <lineage>
        <taxon>Eukaryota</taxon>
        <taxon>Metazoa</taxon>
        <taxon>Spiralia</taxon>
        <taxon>Gnathifera</taxon>
        <taxon>Rotifera</taxon>
        <taxon>Eurotatoria</taxon>
        <taxon>Bdelloidea</taxon>
        <taxon>Philodinida</taxon>
        <taxon>Philodinidae</taxon>
        <taxon>Rotaria</taxon>
    </lineage>
</organism>
<reference evidence="3" key="1">
    <citation type="submission" date="2021-02" db="EMBL/GenBank/DDBJ databases">
        <authorList>
            <person name="Nowell W R."/>
        </authorList>
    </citation>
    <scope>NUCLEOTIDE SEQUENCE</scope>
</reference>
<evidence type="ECO:0000313" key="7">
    <source>
        <dbReference type="EMBL" id="CAF3861140.1"/>
    </source>
</evidence>
<dbReference type="Proteomes" id="UP000663854">
    <property type="component" value="Unassembled WGS sequence"/>
</dbReference>
<dbReference type="AlphaFoldDB" id="A0A813VPW4"/>
<dbReference type="EMBL" id="CAJNOT010000094">
    <property type="protein sequence ID" value="CAF0834654.1"/>
    <property type="molecule type" value="Genomic_DNA"/>
</dbReference>
<dbReference type="Proteomes" id="UP000663864">
    <property type="component" value="Unassembled WGS sequence"/>
</dbReference>
<evidence type="ECO:0000313" key="3">
    <source>
        <dbReference type="EMBL" id="CAF0844797.1"/>
    </source>
</evidence>
<protein>
    <submittedName>
        <fullName evidence="3">Uncharacterized protein</fullName>
    </submittedName>
</protein>
<sequence length="138" mass="16112">MKRFSSLLTKILKSEICTSLLLNEQYDNPKRYFRINRLTELAPHPYTFETSNAVIMLNDDLLEFILSISHRCDQLVHLALNKDCHYRSNDEKKVISGDELIAATHGQILHCNETQIRFCKDDGIMYLVLILLCETYFL</sequence>
<dbReference type="Proteomes" id="UP000663836">
    <property type="component" value="Unassembled WGS sequence"/>
</dbReference>
<dbReference type="EMBL" id="CAJOBE010003092">
    <property type="protein sequence ID" value="CAF3861140.1"/>
    <property type="molecule type" value="Genomic_DNA"/>
</dbReference>
<comment type="caution">
    <text evidence="3">The sequence shown here is derived from an EMBL/GenBank/DDBJ whole genome shotgun (WGS) entry which is preliminary data.</text>
</comment>
<dbReference type="OrthoDB" id="10027715at2759"/>
<evidence type="ECO:0000313" key="10">
    <source>
        <dbReference type="Proteomes" id="UP000663882"/>
    </source>
</evidence>
<evidence type="ECO:0000313" key="4">
    <source>
        <dbReference type="EMBL" id="CAF0973700.1"/>
    </source>
</evidence>
<proteinExistence type="predicted"/>
<accession>A0A813VPW4</accession>
<name>A0A813VPW4_9BILA</name>
<evidence type="ECO:0000313" key="2">
    <source>
        <dbReference type="EMBL" id="CAF0834654.1"/>
    </source>
</evidence>
<keyword evidence="9" id="KW-1185">Reference proteome</keyword>
<dbReference type="EMBL" id="CAJNOU010000042">
    <property type="protein sequence ID" value="CAF0828427.1"/>
    <property type="molecule type" value="Genomic_DNA"/>
</dbReference>
<evidence type="ECO:0000313" key="6">
    <source>
        <dbReference type="EMBL" id="CAF3736441.1"/>
    </source>
</evidence>
<dbReference type="EMBL" id="CAJNOO010000180">
    <property type="protein sequence ID" value="CAF0844797.1"/>
    <property type="molecule type" value="Genomic_DNA"/>
</dbReference>
<dbReference type="EMBL" id="CAJNOH010000262">
    <property type="protein sequence ID" value="CAF0973700.1"/>
    <property type="molecule type" value="Genomic_DNA"/>
</dbReference>
<dbReference type="Proteomes" id="UP000663874">
    <property type="component" value="Unassembled WGS sequence"/>
</dbReference>
<gene>
    <name evidence="7" type="ORF">FNK824_LOCUS18477</name>
    <name evidence="8" type="ORF">JBS370_LOCUS22474</name>
    <name evidence="5" type="ORF">JXQ802_LOCUS16005</name>
    <name evidence="6" type="ORF">OTI717_LOCUS14755</name>
    <name evidence="4" type="ORF">PYM288_LOCUS13248</name>
    <name evidence="3" type="ORF">RFH988_LOCUS6139</name>
    <name evidence="1" type="ORF">SEV965_LOCUS1988</name>
    <name evidence="2" type="ORF">ZHD862_LOCUS4055</name>
</gene>
<dbReference type="EMBL" id="CAJOBD010003147">
    <property type="protein sequence ID" value="CAF3931365.1"/>
    <property type="molecule type" value="Genomic_DNA"/>
</dbReference>
<dbReference type="Proteomes" id="UP000663823">
    <property type="component" value="Unassembled WGS sequence"/>
</dbReference>
<evidence type="ECO:0000313" key="8">
    <source>
        <dbReference type="EMBL" id="CAF3931365.1"/>
    </source>
</evidence>
<evidence type="ECO:0000313" key="5">
    <source>
        <dbReference type="EMBL" id="CAF1038138.1"/>
    </source>
</evidence>
<dbReference type="EMBL" id="CAJOAX010001674">
    <property type="protein sequence ID" value="CAF3736441.1"/>
    <property type="molecule type" value="Genomic_DNA"/>
</dbReference>
<dbReference type="Proteomes" id="UP000663889">
    <property type="component" value="Unassembled WGS sequence"/>
</dbReference>
<dbReference type="Proteomes" id="UP000663870">
    <property type="component" value="Unassembled WGS sequence"/>
</dbReference>
<evidence type="ECO:0000313" key="1">
    <source>
        <dbReference type="EMBL" id="CAF0828427.1"/>
    </source>
</evidence>
<dbReference type="EMBL" id="CAJNOL010000380">
    <property type="protein sequence ID" value="CAF1038138.1"/>
    <property type="molecule type" value="Genomic_DNA"/>
</dbReference>
<dbReference type="Proteomes" id="UP000663882">
    <property type="component" value="Unassembled WGS sequence"/>
</dbReference>
<evidence type="ECO:0000313" key="9">
    <source>
        <dbReference type="Proteomes" id="UP000663870"/>
    </source>
</evidence>